<keyword evidence="4" id="KW-0472">Membrane</keyword>
<evidence type="ECO:0000256" key="2">
    <source>
        <dbReference type="ARBA" id="ARBA00022737"/>
    </source>
</evidence>
<evidence type="ECO:0000313" key="6">
    <source>
        <dbReference type="Proteomes" id="UP000606974"/>
    </source>
</evidence>
<evidence type="ECO:0008006" key="7">
    <source>
        <dbReference type="Google" id="ProtNLM"/>
    </source>
</evidence>
<keyword evidence="4" id="KW-1133">Transmembrane helix</keyword>
<dbReference type="Gene3D" id="2.120.10.80">
    <property type="entry name" value="Kelch-type beta propeller"/>
    <property type="match status" value="1"/>
</dbReference>
<feature type="compositionally biased region" description="Polar residues" evidence="3">
    <location>
        <begin position="351"/>
        <end position="363"/>
    </location>
</feature>
<dbReference type="SUPFAM" id="SSF50965">
    <property type="entry name" value="Galactose oxidase, central domain"/>
    <property type="match status" value="1"/>
</dbReference>
<evidence type="ECO:0000256" key="3">
    <source>
        <dbReference type="SAM" id="MobiDB-lite"/>
    </source>
</evidence>
<keyword evidence="6" id="KW-1185">Reference proteome</keyword>
<proteinExistence type="predicted"/>
<feature type="region of interest" description="Disordered" evidence="3">
    <location>
        <begin position="1"/>
        <end position="24"/>
    </location>
</feature>
<dbReference type="AlphaFoldDB" id="A0A8H7E371"/>
<keyword evidence="4" id="KW-0812">Transmembrane</keyword>
<comment type="caution">
    <text evidence="5">The sequence shown here is derived from an EMBL/GenBank/DDBJ whole genome shotgun (WGS) entry which is preliminary data.</text>
</comment>
<organism evidence="5 6">
    <name type="scientific">Endocarpon pusillum</name>
    <dbReference type="NCBI Taxonomy" id="364733"/>
    <lineage>
        <taxon>Eukaryota</taxon>
        <taxon>Fungi</taxon>
        <taxon>Dikarya</taxon>
        <taxon>Ascomycota</taxon>
        <taxon>Pezizomycotina</taxon>
        <taxon>Eurotiomycetes</taxon>
        <taxon>Chaetothyriomycetidae</taxon>
        <taxon>Verrucariales</taxon>
        <taxon>Verrucariaceae</taxon>
        <taxon>Endocarpon</taxon>
    </lineage>
</organism>
<dbReference type="OrthoDB" id="540004at2759"/>
<evidence type="ECO:0000313" key="5">
    <source>
        <dbReference type="EMBL" id="KAF7504881.1"/>
    </source>
</evidence>
<sequence>MSRYGQIPQTPRSMHGAGRSTKPCLVPQNSLWKFTPSSGGSGSWSEQSMPSNSIFPSLTRPAGSISAYGSGIGYVLGGYETAWTTPQTAGLTALVPTPGMVSYNSDTGTWKNESAIGYTTFGTAMFGQMQFVPHVGQEGLLVVLGGATSDVIQWEDRGTNYISFENINMFNPATSTWHNQTASGTTPNSRLRFCSVGVPGDNGTYEIFIYGGHIASAGGETQASDTTAQQQRNIELDEVFVLSLPGFVWMKADYTAANPRISHACNVAQRQMIITGGLNPASRNMTDLYSSQDVWNHGIGVFDLTAMQWKDNYDANAEPYITPNVVKSWYATNGPYPSTWNDSAVEGFFTQPPSSLETDANSDPSPPKDGSASNKPDASVIAGGVVGGVVGLALVATLFWLYRRYRSHRRNAHSTSTEGEFVKPKAELGDNPLSTKNTHITEDLSELDGPGAGSSEVPRNVPRHEMPSYSVN</sequence>
<feature type="transmembrane region" description="Helical" evidence="4">
    <location>
        <begin position="380"/>
        <end position="402"/>
    </location>
</feature>
<dbReference type="InterPro" id="IPR015915">
    <property type="entry name" value="Kelch-typ_b-propeller"/>
</dbReference>
<name>A0A8H7E371_9EURO</name>
<feature type="region of interest" description="Disordered" evidence="3">
    <location>
        <begin position="343"/>
        <end position="376"/>
    </location>
</feature>
<accession>A0A8H7E371</accession>
<evidence type="ECO:0000256" key="1">
    <source>
        <dbReference type="ARBA" id="ARBA00022441"/>
    </source>
</evidence>
<reference evidence="5" key="1">
    <citation type="submission" date="2020-02" db="EMBL/GenBank/DDBJ databases">
        <authorList>
            <person name="Palmer J.M."/>
        </authorList>
    </citation>
    <scope>NUCLEOTIDE SEQUENCE</scope>
    <source>
        <strain evidence="5">EPUS1.4</strain>
        <tissue evidence="5">Thallus</tissue>
    </source>
</reference>
<protein>
    <recommendedName>
        <fullName evidence="7">Kelch repeat protein</fullName>
    </recommendedName>
</protein>
<dbReference type="PANTHER" id="PTHR46228">
    <property type="entry name" value="KELCH DOMAIN-CONTAINING PROTEIN"/>
    <property type="match status" value="1"/>
</dbReference>
<keyword evidence="2" id="KW-0677">Repeat</keyword>
<dbReference type="PANTHER" id="PTHR46228:SF2">
    <property type="entry name" value="KELCH REPEAT PROTEIN (AFU_ORTHOLOGUE AFUA_4G14350)"/>
    <property type="match status" value="1"/>
</dbReference>
<keyword evidence="1" id="KW-0880">Kelch repeat</keyword>
<gene>
    <name evidence="5" type="ORF">GJ744_001602</name>
</gene>
<feature type="region of interest" description="Disordered" evidence="3">
    <location>
        <begin position="411"/>
        <end position="472"/>
    </location>
</feature>
<dbReference type="Proteomes" id="UP000606974">
    <property type="component" value="Unassembled WGS sequence"/>
</dbReference>
<dbReference type="EMBL" id="JAACFV010000124">
    <property type="protein sequence ID" value="KAF7504881.1"/>
    <property type="molecule type" value="Genomic_DNA"/>
</dbReference>
<dbReference type="InterPro" id="IPR011043">
    <property type="entry name" value="Gal_Oxase/kelch_b-propeller"/>
</dbReference>
<evidence type="ECO:0000256" key="4">
    <source>
        <dbReference type="SAM" id="Phobius"/>
    </source>
</evidence>